<evidence type="ECO:0000256" key="1">
    <source>
        <dbReference type="SAM" id="MobiDB-lite"/>
    </source>
</evidence>
<sequence>MKEAILEKEKELLGKEKELHKKEKELHAKKKVRHEKKNEILHEKGQILEFKDHVFQMKDHILELKEQQVLKEQQPNLQMSFQLLLYSLCKSLFPAEYSIIPFSHMSRILSMRLRRRLVRSSSSRERMSTRILSKRKRRRRRRIKRRRRLKRRIFMSRRVLFNEMEQLLGEDKDTEGMASAQDKMVTEAMEKEAAVKEDLKKSFKLGHSLVEQRKALEEEIGKLMTNEKLRKKIEEEKATKAISKNQESDLIKEVPLIVQLHGSEEVKQVDRSLFQSSDFMMAKITKGGQSEYPIRLPKDVKPDHFEDICHYQSYHEAQGRSEKERKEFNKNFFKGKDKVQIAALGLAAVSLGLQSMLKSARYKLDLEMRSASQDDIDLLFGDPDKAKLVMPPKEKTGIQARMDKQLKRKETSSSNPTSTSGR</sequence>
<feature type="region of interest" description="Disordered" evidence="1">
    <location>
        <begin position="389"/>
        <end position="422"/>
    </location>
</feature>
<dbReference type="AlphaFoldDB" id="A0AAN9EZ95"/>
<accession>A0AAN9EZ95</accession>
<protein>
    <submittedName>
        <fullName evidence="2">Uncharacterized protein</fullName>
    </submittedName>
</protein>
<feature type="compositionally biased region" description="Basic and acidic residues" evidence="1">
    <location>
        <begin position="389"/>
        <end position="411"/>
    </location>
</feature>
<comment type="caution">
    <text evidence="2">The sequence shown here is derived from an EMBL/GenBank/DDBJ whole genome shotgun (WGS) entry which is preliminary data.</text>
</comment>
<proteinExistence type="predicted"/>
<feature type="compositionally biased region" description="Basic residues" evidence="1">
    <location>
        <begin position="132"/>
        <end position="142"/>
    </location>
</feature>
<feature type="compositionally biased region" description="Polar residues" evidence="1">
    <location>
        <begin position="412"/>
        <end position="422"/>
    </location>
</feature>
<evidence type="ECO:0000313" key="2">
    <source>
        <dbReference type="EMBL" id="KAK7266687.1"/>
    </source>
</evidence>
<dbReference type="EMBL" id="JAYWIO010000004">
    <property type="protein sequence ID" value="KAK7266687.1"/>
    <property type="molecule type" value="Genomic_DNA"/>
</dbReference>
<evidence type="ECO:0000313" key="3">
    <source>
        <dbReference type="Proteomes" id="UP001372338"/>
    </source>
</evidence>
<name>A0AAN9EZ95_CROPI</name>
<gene>
    <name evidence="2" type="ORF">RIF29_19337</name>
</gene>
<dbReference type="Proteomes" id="UP001372338">
    <property type="component" value="Unassembled WGS sequence"/>
</dbReference>
<feature type="region of interest" description="Disordered" evidence="1">
    <location>
        <begin position="120"/>
        <end position="142"/>
    </location>
</feature>
<keyword evidence="3" id="KW-1185">Reference proteome</keyword>
<organism evidence="2 3">
    <name type="scientific">Crotalaria pallida</name>
    <name type="common">Smooth rattlebox</name>
    <name type="synonym">Crotalaria striata</name>
    <dbReference type="NCBI Taxonomy" id="3830"/>
    <lineage>
        <taxon>Eukaryota</taxon>
        <taxon>Viridiplantae</taxon>
        <taxon>Streptophyta</taxon>
        <taxon>Embryophyta</taxon>
        <taxon>Tracheophyta</taxon>
        <taxon>Spermatophyta</taxon>
        <taxon>Magnoliopsida</taxon>
        <taxon>eudicotyledons</taxon>
        <taxon>Gunneridae</taxon>
        <taxon>Pentapetalae</taxon>
        <taxon>rosids</taxon>
        <taxon>fabids</taxon>
        <taxon>Fabales</taxon>
        <taxon>Fabaceae</taxon>
        <taxon>Papilionoideae</taxon>
        <taxon>50 kb inversion clade</taxon>
        <taxon>genistoids sensu lato</taxon>
        <taxon>core genistoids</taxon>
        <taxon>Crotalarieae</taxon>
        <taxon>Crotalaria</taxon>
    </lineage>
</organism>
<reference evidence="2 3" key="1">
    <citation type="submission" date="2024-01" db="EMBL/GenBank/DDBJ databases">
        <title>The genomes of 5 underutilized Papilionoideae crops provide insights into root nodulation and disease resistanc.</title>
        <authorList>
            <person name="Yuan L."/>
        </authorList>
    </citation>
    <scope>NUCLEOTIDE SEQUENCE [LARGE SCALE GENOMIC DNA]</scope>
    <source>
        <strain evidence="2">ZHUSHIDOU_FW_LH</strain>
        <tissue evidence="2">Leaf</tissue>
    </source>
</reference>